<sequence length="223" mass="24446">MHDLTPGTLHGIGMTSQRTRDRMVDRLRGQGIQNEAVLSIMAATPRHLFVDEALATRAYEDTALPIGYGQTLSQPYIVARMTEVLLEAGTPPSVLEIGTGSGYQAAVLAQLVPVVYTVERIGALAQRSNRLLDSFGFRNIHFKLDDGHTGWEECAPFGAVVLTAAPAEIPDTLLKQLTHTGRLLAPVGTGERQQLMLVTREEGLFVRRMLDQVSFVPMRPGRE</sequence>
<evidence type="ECO:0000256" key="6">
    <source>
        <dbReference type="ARBA" id="ARBA00022691"/>
    </source>
</evidence>
<dbReference type="NCBIfam" id="NF001453">
    <property type="entry name" value="PRK00312.1"/>
    <property type="match status" value="1"/>
</dbReference>
<dbReference type="PANTHER" id="PTHR11579">
    <property type="entry name" value="PROTEIN-L-ISOASPARTATE O-METHYLTRANSFERASE"/>
    <property type="match status" value="1"/>
</dbReference>
<dbReference type="InterPro" id="IPR000682">
    <property type="entry name" value="PCMT"/>
</dbReference>
<keyword evidence="5 7" id="KW-0808">Transferase</keyword>
<name>A0A1D8K7G1_9GAMM</name>
<organism evidence="8 9">
    <name type="scientific">Acidihalobacter aeolianus</name>
    <dbReference type="NCBI Taxonomy" id="2792603"/>
    <lineage>
        <taxon>Bacteria</taxon>
        <taxon>Pseudomonadati</taxon>
        <taxon>Pseudomonadota</taxon>
        <taxon>Gammaproteobacteria</taxon>
        <taxon>Chromatiales</taxon>
        <taxon>Ectothiorhodospiraceae</taxon>
        <taxon>Acidihalobacter</taxon>
    </lineage>
</organism>
<dbReference type="Pfam" id="PF01135">
    <property type="entry name" value="PCMT"/>
    <property type="match status" value="1"/>
</dbReference>
<dbReference type="Gene3D" id="3.40.50.150">
    <property type="entry name" value="Vaccinia Virus protein VP39"/>
    <property type="match status" value="1"/>
</dbReference>
<dbReference type="RefSeq" id="WP_070072492.1">
    <property type="nucleotide sequence ID" value="NZ_CP017448.1"/>
</dbReference>
<keyword evidence="6 7" id="KW-0949">S-adenosyl-L-methionine</keyword>
<feature type="active site" evidence="7">
    <location>
        <position position="73"/>
    </location>
</feature>
<dbReference type="EC" id="2.1.1.77" evidence="7"/>
<accession>A0A1D8K7G1</accession>
<dbReference type="InterPro" id="IPR029063">
    <property type="entry name" value="SAM-dependent_MTases_sf"/>
</dbReference>
<keyword evidence="4 7" id="KW-0489">Methyltransferase</keyword>
<comment type="subcellular location">
    <subcellularLocation>
        <location evidence="1 7">Cytoplasm</location>
    </subcellularLocation>
</comment>
<comment type="similarity">
    <text evidence="2 7">Belongs to the methyltransferase superfamily. L-isoaspartyl/D-aspartyl protein methyltransferase family.</text>
</comment>
<evidence type="ECO:0000256" key="3">
    <source>
        <dbReference type="ARBA" id="ARBA00022490"/>
    </source>
</evidence>
<dbReference type="SUPFAM" id="SSF53335">
    <property type="entry name" value="S-adenosyl-L-methionine-dependent methyltransferases"/>
    <property type="match status" value="1"/>
</dbReference>
<evidence type="ECO:0000256" key="5">
    <source>
        <dbReference type="ARBA" id="ARBA00022679"/>
    </source>
</evidence>
<gene>
    <name evidence="7" type="primary">pcm</name>
    <name evidence="8" type="ORF">BJI67_07390</name>
</gene>
<evidence type="ECO:0000313" key="8">
    <source>
        <dbReference type="EMBL" id="AOV16909.1"/>
    </source>
</evidence>
<reference evidence="8 9" key="1">
    <citation type="submission" date="2016-09" db="EMBL/GenBank/DDBJ databases">
        <title>Acidihalobacter prosperus V6 (DSM14174).</title>
        <authorList>
            <person name="Khaleque H.N."/>
            <person name="Ramsay J.P."/>
            <person name="Murphy R.J.T."/>
            <person name="Kaksonen A.H."/>
            <person name="Boxall N.J."/>
            <person name="Watkin E.L.J."/>
        </authorList>
    </citation>
    <scope>NUCLEOTIDE SEQUENCE [LARGE SCALE GENOMIC DNA]</scope>
    <source>
        <strain evidence="8 9">V6</strain>
    </source>
</reference>
<dbReference type="GO" id="GO:0030091">
    <property type="term" value="P:protein repair"/>
    <property type="evidence" value="ECO:0007669"/>
    <property type="project" value="UniProtKB-UniRule"/>
</dbReference>
<comment type="function">
    <text evidence="7">Catalyzes the methyl esterification of L-isoaspartyl residues in peptides and proteins that result from spontaneous decomposition of normal L-aspartyl and L-asparaginyl residues. It plays a role in the repair and/or degradation of damaged proteins.</text>
</comment>
<dbReference type="KEGG" id="aaeo:BJI67_07390"/>
<dbReference type="HAMAP" id="MF_00090">
    <property type="entry name" value="PIMT"/>
    <property type="match status" value="1"/>
</dbReference>
<dbReference type="FunFam" id="3.40.50.150:FF:000010">
    <property type="entry name" value="Protein-L-isoaspartate O-methyltransferase"/>
    <property type="match status" value="1"/>
</dbReference>
<dbReference type="CDD" id="cd02440">
    <property type="entry name" value="AdoMet_MTases"/>
    <property type="match status" value="1"/>
</dbReference>
<comment type="catalytic activity">
    <reaction evidence="7">
        <text>[protein]-L-isoaspartate + S-adenosyl-L-methionine = [protein]-L-isoaspartate alpha-methyl ester + S-adenosyl-L-homocysteine</text>
        <dbReference type="Rhea" id="RHEA:12705"/>
        <dbReference type="Rhea" id="RHEA-COMP:12143"/>
        <dbReference type="Rhea" id="RHEA-COMP:12144"/>
        <dbReference type="ChEBI" id="CHEBI:57856"/>
        <dbReference type="ChEBI" id="CHEBI:59789"/>
        <dbReference type="ChEBI" id="CHEBI:90596"/>
        <dbReference type="ChEBI" id="CHEBI:90598"/>
        <dbReference type="EC" id="2.1.1.77"/>
    </reaction>
</comment>
<evidence type="ECO:0000313" key="9">
    <source>
        <dbReference type="Proteomes" id="UP000095342"/>
    </source>
</evidence>
<dbReference type="GO" id="GO:0032259">
    <property type="term" value="P:methylation"/>
    <property type="evidence" value="ECO:0007669"/>
    <property type="project" value="UniProtKB-KW"/>
</dbReference>
<evidence type="ECO:0000256" key="2">
    <source>
        <dbReference type="ARBA" id="ARBA00005369"/>
    </source>
</evidence>
<keyword evidence="9" id="KW-1185">Reference proteome</keyword>
<proteinExistence type="inferred from homology"/>
<keyword evidence="3 7" id="KW-0963">Cytoplasm</keyword>
<dbReference type="NCBIfam" id="TIGR00080">
    <property type="entry name" value="pimt"/>
    <property type="match status" value="1"/>
</dbReference>
<evidence type="ECO:0000256" key="4">
    <source>
        <dbReference type="ARBA" id="ARBA00022603"/>
    </source>
</evidence>
<evidence type="ECO:0000256" key="1">
    <source>
        <dbReference type="ARBA" id="ARBA00004496"/>
    </source>
</evidence>
<dbReference type="Proteomes" id="UP000095342">
    <property type="component" value="Chromosome"/>
</dbReference>
<protein>
    <recommendedName>
        <fullName evidence="7">Protein-L-isoaspartate O-methyltransferase</fullName>
        <ecNumber evidence="7">2.1.1.77</ecNumber>
    </recommendedName>
    <alternativeName>
        <fullName evidence="7">L-isoaspartyl protein carboxyl methyltransferase</fullName>
    </alternativeName>
    <alternativeName>
        <fullName evidence="7">Protein L-isoaspartyl methyltransferase</fullName>
    </alternativeName>
    <alternativeName>
        <fullName evidence="7">Protein-beta-aspartate methyltransferase</fullName>
        <shortName evidence="7">PIMT</shortName>
    </alternativeName>
</protein>
<dbReference type="AlphaFoldDB" id="A0A1D8K7G1"/>
<dbReference type="GO" id="GO:0004719">
    <property type="term" value="F:protein-L-isoaspartate (D-aspartate) O-methyltransferase activity"/>
    <property type="evidence" value="ECO:0007669"/>
    <property type="project" value="UniProtKB-UniRule"/>
</dbReference>
<dbReference type="PANTHER" id="PTHR11579:SF0">
    <property type="entry name" value="PROTEIN-L-ISOASPARTATE(D-ASPARTATE) O-METHYLTRANSFERASE"/>
    <property type="match status" value="1"/>
</dbReference>
<dbReference type="GO" id="GO:0005737">
    <property type="term" value="C:cytoplasm"/>
    <property type="evidence" value="ECO:0007669"/>
    <property type="project" value="UniProtKB-SubCell"/>
</dbReference>
<evidence type="ECO:0000256" key="7">
    <source>
        <dbReference type="HAMAP-Rule" id="MF_00090"/>
    </source>
</evidence>
<dbReference type="EMBL" id="CP017448">
    <property type="protein sequence ID" value="AOV16909.1"/>
    <property type="molecule type" value="Genomic_DNA"/>
</dbReference>